<accession>A0A2N0ZKZ6</accession>
<dbReference type="InterPro" id="IPR050553">
    <property type="entry name" value="Thioredoxin_ResA/DsbE_sf"/>
</dbReference>
<sequence length="197" mass="21844">MSKSIISAAIVLLALSIVIVNIYKLSPTERTKETANSSTEESVVVNENINQDGQLSVQEGSPAPDFELTTLDGDTVKLSDYKGKKVILNFWASWCPPCVAEMPHMQQFYEDNKENDIEIVAVNLTSLDKGMSEIKKFVDENNLSFTIPLDKDGTIGIQYETFSIPTSYIIDSNGIIIKKIVGPMNEAMMEDLTKNID</sequence>
<comment type="caution">
    <text evidence="3">The sequence shown here is derived from an EMBL/GenBank/DDBJ whole genome shotgun (WGS) entry which is preliminary data.</text>
</comment>
<evidence type="ECO:0000313" key="3">
    <source>
        <dbReference type="EMBL" id="PKG30191.1"/>
    </source>
</evidence>
<dbReference type="Gene3D" id="3.40.30.10">
    <property type="entry name" value="Glutaredoxin"/>
    <property type="match status" value="1"/>
</dbReference>
<dbReference type="InterPro" id="IPR017937">
    <property type="entry name" value="Thioredoxin_CS"/>
</dbReference>
<dbReference type="InterPro" id="IPR000866">
    <property type="entry name" value="AhpC/TSA"/>
</dbReference>
<dbReference type="InterPro" id="IPR013766">
    <property type="entry name" value="Thioredoxin_domain"/>
</dbReference>
<feature type="domain" description="Thioredoxin" evidence="2">
    <location>
        <begin position="57"/>
        <end position="197"/>
    </location>
</feature>
<dbReference type="GO" id="GO:0016491">
    <property type="term" value="F:oxidoreductase activity"/>
    <property type="evidence" value="ECO:0007669"/>
    <property type="project" value="InterPro"/>
</dbReference>
<name>A0A2N0ZKZ6_9BACI</name>
<dbReference type="SUPFAM" id="SSF52833">
    <property type="entry name" value="Thioredoxin-like"/>
    <property type="match status" value="1"/>
</dbReference>
<proteinExistence type="predicted"/>
<dbReference type="PANTHER" id="PTHR42852:SF13">
    <property type="entry name" value="PROTEIN DIPZ"/>
    <property type="match status" value="1"/>
</dbReference>
<dbReference type="AlphaFoldDB" id="A0A2N0ZKZ6"/>
<evidence type="ECO:0000256" key="1">
    <source>
        <dbReference type="ARBA" id="ARBA00023157"/>
    </source>
</evidence>
<dbReference type="Pfam" id="PF00578">
    <property type="entry name" value="AhpC-TSA"/>
    <property type="match status" value="1"/>
</dbReference>
<keyword evidence="4" id="KW-1185">Reference proteome</keyword>
<dbReference type="PANTHER" id="PTHR42852">
    <property type="entry name" value="THIOL:DISULFIDE INTERCHANGE PROTEIN DSBE"/>
    <property type="match status" value="1"/>
</dbReference>
<dbReference type="PROSITE" id="PS00194">
    <property type="entry name" value="THIOREDOXIN_1"/>
    <property type="match status" value="1"/>
</dbReference>
<dbReference type="Proteomes" id="UP000233343">
    <property type="component" value="Unassembled WGS sequence"/>
</dbReference>
<dbReference type="EMBL" id="PISD01000008">
    <property type="protein sequence ID" value="PKG30191.1"/>
    <property type="molecule type" value="Genomic_DNA"/>
</dbReference>
<evidence type="ECO:0000259" key="2">
    <source>
        <dbReference type="PROSITE" id="PS51352"/>
    </source>
</evidence>
<gene>
    <name evidence="3" type="ORF">CWS20_04140</name>
</gene>
<dbReference type="PROSITE" id="PS51352">
    <property type="entry name" value="THIOREDOXIN_2"/>
    <property type="match status" value="1"/>
</dbReference>
<evidence type="ECO:0000313" key="4">
    <source>
        <dbReference type="Proteomes" id="UP000233343"/>
    </source>
</evidence>
<keyword evidence="1" id="KW-1015">Disulfide bond</keyword>
<dbReference type="RefSeq" id="WP_083957445.1">
    <property type="nucleotide sequence ID" value="NZ_JAFDQP010000002.1"/>
</dbReference>
<organism evidence="3 4">
    <name type="scientific">Cytobacillus horneckiae</name>
    <dbReference type="NCBI Taxonomy" id="549687"/>
    <lineage>
        <taxon>Bacteria</taxon>
        <taxon>Bacillati</taxon>
        <taxon>Bacillota</taxon>
        <taxon>Bacilli</taxon>
        <taxon>Bacillales</taxon>
        <taxon>Bacillaceae</taxon>
        <taxon>Cytobacillus</taxon>
    </lineage>
</organism>
<dbReference type="GO" id="GO:0016209">
    <property type="term" value="F:antioxidant activity"/>
    <property type="evidence" value="ECO:0007669"/>
    <property type="project" value="InterPro"/>
</dbReference>
<protein>
    <submittedName>
        <fullName evidence="3">TlpA family protein disulfide reductase</fullName>
    </submittedName>
</protein>
<dbReference type="CDD" id="cd02966">
    <property type="entry name" value="TlpA_like_family"/>
    <property type="match status" value="1"/>
</dbReference>
<reference evidence="3 4" key="1">
    <citation type="journal article" date="2010" name="Int. J. Syst. Evol. Microbiol.">
        <title>Bacillus horneckiae sp. nov., isolated from a spacecraft-assembly clean room.</title>
        <authorList>
            <person name="Vaishampayan P."/>
            <person name="Probst A."/>
            <person name="Krishnamurthi S."/>
            <person name="Ghosh S."/>
            <person name="Osman S."/>
            <person name="McDowall A."/>
            <person name="Ruckmani A."/>
            <person name="Mayilraj S."/>
            <person name="Venkateswaran K."/>
        </authorList>
    </citation>
    <scope>NUCLEOTIDE SEQUENCE [LARGE SCALE GENOMIC DNA]</scope>
    <source>
        <strain evidence="4">1PO1SC</strain>
    </source>
</reference>
<dbReference type="InterPro" id="IPR036249">
    <property type="entry name" value="Thioredoxin-like_sf"/>
</dbReference>